<name>A0A1I7J002_9FLAO</name>
<dbReference type="RefSeq" id="WP_093026662.1">
    <property type="nucleotide sequence ID" value="NZ_FPBK01000027.1"/>
</dbReference>
<dbReference type="EMBL" id="FPBK01000027">
    <property type="protein sequence ID" value="SFU78472.1"/>
    <property type="molecule type" value="Genomic_DNA"/>
</dbReference>
<keyword evidence="4" id="KW-1185">Reference proteome</keyword>
<keyword evidence="1" id="KW-1133">Transmembrane helix</keyword>
<keyword evidence="1" id="KW-0812">Transmembrane</keyword>
<gene>
    <name evidence="3" type="ORF">SAMN05216480_12713</name>
</gene>
<dbReference type="AlphaFoldDB" id="A0A1I7J002"/>
<dbReference type="OrthoDB" id="1409065at2"/>
<evidence type="ECO:0000313" key="4">
    <source>
        <dbReference type="Proteomes" id="UP000199138"/>
    </source>
</evidence>
<evidence type="ECO:0000259" key="2">
    <source>
        <dbReference type="Pfam" id="PF12508"/>
    </source>
</evidence>
<dbReference type="Proteomes" id="UP000199138">
    <property type="component" value="Unassembled WGS sequence"/>
</dbReference>
<keyword evidence="1" id="KW-0472">Membrane</keyword>
<accession>A0A1I7J002</accession>
<protein>
    <recommendedName>
        <fullName evidence="2">Conjugative transposon TraM C-terminal domain-containing protein</fullName>
    </recommendedName>
</protein>
<feature type="domain" description="Conjugative transposon TraM C-terminal" evidence="2">
    <location>
        <begin position="173"/>
        <end position="303"/>
    </location>
</feature>
<reference evidence="3 4" key="1">
    <citation type="submission" date="2016-10" db="EMBL/GenBank/DDBJ databases">
        <authorList>
            <person name="de Groot N.N."/>
        </authorList>
    </citation>
    <scope>NUCLEOTIDE SEQUENCE [LARGE SCALE GENOMIC DNA]</scope>
    <source>
        <strain evidence="3 4">CGMCC 1.12333</strain>
    </source>
</reference>
<dbReference type="Pfam" id="PF12508">
    <property type="entry name" value="Transposon_TraM"/>
    <property type="match status" value="1"/>
</dbReference>
<evidence type="ECO:0000256" key="1">
    <source>
        <dbReference type="SAM" id="Phobius"/>
    </source>
</evidence>
<organism evidence="3 4">
    <name type="scientific">Pustulibacterium marinum</name>
    <dbReference type="NCBI Taxonomy" id="1224947"/>
    <lineage>
        <taxon>Bacteria</taxon>
        <taxon>Pseudomonadati</taxon>
        <taxon>Bacteroidota</taxon>
        <taxon>Flavobacteriia</taxon>
        <taxon>Flavobacteriales</taxon>
        <taxon>Flavobacteriaceae</taxon>
        <taxon>Pustulibacterium</taxon>
    </lineage>
</organism>
<evidence type="ECO:0000313" key="3">
    <source>
        <dbReference type="EMBL" id="SFU78472.1"/>
    </source>
</evidence>
<dbReference type="InterPro" id="IPR055407">
    <property type="entry name" value="TraM_C"/>
</dbReference>
<sequence>MKMTKQKLVFIGLIGSVVLFIAGYAYWKFGMEDTEEGGLVRTDVPELEASEPEFANKKEAVDALKPEREFTPPSVYDEKQLDTMEITIDSLELARKGVADGSDSVVHTGHADKEEVPQITWLKEAREGNGDEYEKKDHDKLLKELAKQQELLFVGVELEDMDLIADTDALLYVKVRGTQTVQSKYRLEMELMKPARVRGEMFERYTRLYGFVSFQPNRTLLHITHIGTLEVSLKAYDKQDGSEGIYTVNSFRAEATKEAVTQTIGDINIPTMPVRTSFLQQLVQKNNRKVKVTVSNGYELILKPEL</sequence>
<feature type="transmembrane region" description="Helical" evidence="1">
    <location>
        <begin position="7"/>
        <end position="27"/>
    </location>
</feature>
<dbReference type="STRING" id="1224947.SAMN05216480_12713"/>
<proteinExistence type="predicted"/>